<protein>
    <submittedName>
        <fullName evidence="4">Response regulator transcription factor</fullName>
    </submittedName>
</protein>
<dbReference type="PROSITE" id="PS50110">
    <property type="entry name" value="RESPONSE_REGULATORY"/>
    <property type="match status" value="1"/>
</dbReference>
<dbReference type="SUPFAM" id="SSF52172">
    <property type="entry name" value="CheY-like"/>
    <property type="match status" value="1"/>
</dbReference>
<dbReference type="EMBL" id="JAJTWT010000007">
    <property type="protein sequence ID" value="MCE4538943.1"/>
    <property type="molecule type" value="Genomic_DNA"/>
</dbReference>
<dbReference type="SMART" id="SM00448">
    <property type="entry name" value="REC"/>
    <property type="match status" value="1"/>
</dbReference>
<evidence type="ECO:0000313" key="5">
    <source>
        <dbReference type="Proteomes" id="UP001201463"/>
    </source>
</evidence>
<evidence type="ECO:0000256" key="2">
    <source>
        <dbReference type="PROSITE-ProRule" id="PRU00169"/>
    </source>
</evidence>
<evidence type="ECO:0000259" key="3">
    <source>
        <dbReference type="PROSITE" id="PS50110"/>
    </source>
</evidence>
<dbReference type="InterPro" id="IPR001789">
    <property type="entry name" value="Sig_transdc_resp-reg_receiver"/>
</dbReference>
<reference evidence="4 5" key="1">
    <citation type="submission" date="2021-12" db="EMBL/GenBank/DDBJ databases">
        <title>Genome seq of p7.</title>
        <authorList>
            <person name="Seo T."/>
        </authorList>
    </citation>
    <scope>NUCLEOTIDE SEQUENCE [LARGE SCALE GENOMIC DNA]</scope>
    <source>
        <strain evidence="4 5">P7</strain>
    </source>
</reference>
<dbReference type="Proteomes" id="UP001201463">
    <property type="component" value="Unassembled WGS sequence"/>
</dbReference>
<sequence>MIRLLLADDHAAVREGLRQLFAYAPDMLLEGEFASGEEVIRRLSTDSSRVDLLLLDLCMPGVSGVELLQRLCQQFPWLPVLVLTMHNEASIAQRAMEAGAAGFLSKDSDPEDLLDAVRRVAATGRLPLAAQGGRA</sequence>
<keyword evidence="2" id="KW-0597">Phosphoprotein</keyword>
<dbReference type="InterPro" id="IPR011006">
    <property type="entry name" value="CheY-like_superfamily"/>
</dbReference>
<accession>A0ABS8XGS5</accession>
<keyword evidence="5" id="KW-1185">Reference proteome</keyword>
<dbReference type="RefSeq" id="WP_233393469.1">
    <property type="nucleotide sequence ID" value="NZ_JAJTWT010000007.1"/>
</dbReference>
<evidence type="ECO:0000256" key="1">
    <source>
        <dbReference type="ARBA" id="ARBA00023125"/>
    </source>
</evidence>
<gene>
    <name evidence="4" type="ORF">LXT12_16960</name>
</gene>
<keyword evidence="1" id="KW-0238">DNA-binding</keyword>
<dbReference type="PANTHER" id="PTHR43214">
    <property type="entry name" value="TWO-COMPONENT RESPONSE REGULATOR"/>
    <property type="match status" value="1"/>
</dbReference>
<organism evidence="4 5">
    <name type="scientific">Pelomonas caseinilytica</name>
    <dbReference type="NCBI Taxonomy" id="2906763"/>
    <lineage>
        <taxon>Bacteria</taxon>
        <taxon>Pseudomonadati</taxon>
        <taxon>Pseudomonadota</taxon>
        <taxon>Betaproteobacteria</taxon>
        <taxon>Burkholderiales</taxon>
        <taxon>Sphaerotilaceae</taxon>
        <taxon>Roseateles</taxon>
    </lineage>
</organism>
<comment type="caution">
    <text evidence="4">The sequence shown here is derived from an EMBL/GenBank/DDBJ whole genome shotgun (WGS) entry which is preliminary data.</text>
</comment>
<dbReference type="InterPro" id="IPR039420">
    <property type="entry name" value="WalR-like"/>
</dbReference>
<dbReference type="InterPro" id="IPR058245">
    <property type="entry name" value="NreC/VraR/RcsB-like_REC"/>
</dbReference>
<proteinExistence type="predicted"/>
<dbReference type="Gene3D" id="3.40.50.2300">
    <property type="match status" value="1"/>
</dbReference>
<dbReference type="PANTHER" id="PTHR43214:SF43">
    <property type="entry name" value="TWO-COMPONENT RESPONSE REGULATOR"/>
    <property type="match status" value="1"/>
</dbReference>
<name>A0ABS8XGS5_9BURK</name>
<dbReference type="Pfam" id="PF00072">
    <property type="entry name" value="Response_reg"/>
    <property type="match status" value="1"/>
</dbReference>
<evidence type="ECO:0000313" key="4">
    <source>
        <dbReference type="EMBL" id="MCE4538943.1"/>
    </source>
</evidence>
<feature type="domain" description="Response regulatory" evidence="3">
    <location>
        <begin position="3"/>
        <end position="121"/>
    </location>
</feature>
<feature type="modified residue" description="4-aspartylphosphate" evidence="2">
    <location>
        <position position="56"/>
    </location>
</feature>
<dbReference type="CDD" id="cd17535">
    <property type="entry name" value="REC_NarL-like"/>
    <property type="match status" value="1"/>
</dbReference>